<protein>
    <recommendedName>
        <fullName evidence="6">Large ribosomal subunit protein eL19</fullName>
    </recommendedName>
</protein>
<name>L0AAI9_CALLD</name>
<dbReference type="STRING" id="1056495.Calag_1175"/>
<dbReference type="InterPro" id="IPR000196">
    <property type="entry name" value="Ribosomal_eL19_dom"/>
</dbReference>
<evidence type="ECO:0000313" key="10">
    <source>
        <dbReference type="Proteomes" id="UP000010469"/>
    </source>
</evidence>
<evidence type="ECO:0000256" key="1">
    <source>
        <dbReference type="ARBA" id="ARBA00011082"/>
    </source>
</evidence>
<organism evidence="9 10">
    <name type="scientific">Caldisphaera lagunensis (strain DSM 15908 / JCM 11604 / ANMR 0165 / IC-154)</name>
    <dbReference type="NCBI Taxonomy" id="1056495"/>
    <lineage>
        <taxon>Archaea</taxon>
        <taxon>Thermoproteota</taxon>
        <taxon>Thermoprotei</taxon>
        <taxon>Acidilobales</taxon>
        <taxon>Caldisphaeraceae</taxon>
        <taxon>Caldisphaera</taxon>
    </lineage>
</organism>
<dbReference type="Pfam" id="PF01280">
    <property type="entry name" value="Ribosomal_L19e"/>
    <property type="match status" value="1"/>
</dbReference>
<comment type="subunit">
    <text evidence="6">Part of the 50S ribosomal subunit.</text>
</comment>
<comment type="similarity">
    <text evidence="1 6 7">Belongs to the eukaryotic ribosomal protein eL19 family.</text>
</comment>
<dbReference type="InterPro" id="IPR039547">
    <property type="entry name" value="Ribosomal_eL19"/>
</dbReference>
<dbReference type="HAMAP" id="MF_01475">
    <property type="entry name" value="Ribosomal_eL19"/>
    <property type="match status" value="1"/>
</dbReference>
<evidence type="ECO:0000256" key="4">
    <source>
        <dbReference type="ARBA" id="ARBA00022980"/>
    </source>
</evidence>
<feature type="domain" description="Large ribosomal subunit protein eL19" evidence="8">
    <location>
        <begin position="2"/>
        <end position="146"/>
    </location>
</feature>
<dbReference type="eggNOG" id="arCOG04089">
    <property type="taxonomic scope" value="Archaea"/>
</dbReference>
<accession>L0AAI9</accession>
<keyword evidence="10" id="KW-1185">Reference proteome</keyword>
<dbReference type="InterPro" id="IPR023638">
    <property type="entry name" value="Ribosomal_eL19_CS"/>
</dbReference>
<evidence type="ECO:0000259" key="8">
    <source>
        <dbReference type="SMART" id="SM01416"/>
    </source>
</evidence>
<dbReference type="PANTHER" id="PTHR10722">
    <property type="entry name" value="60S RIBOSOMAL PROTEIN L19"/>
    <property type="match status" value="1"/>
</dbReference>
<dbReference type="InterPro" id="IPR035970">
    <property type="entry name" value="60S_ribosomal_eL19_sf"/>
</dbReference>
<dbReference type="SUPFAM" id="SSF48140">
    <property type="entry name" value="Ribosomal protein L19 (L19e)"/>
    <property type="match status" value="1"/>
</dbReference>
<keyword evidence="2 6" id="KW-0699">rRNA-binding</keyword>
<dbReference type="InterPro" id="IPR057259">
    <property type="entry name" value="Ribosomal_L19e"/>
</dbReference>
<keyword evidence="4 6" id="KW-0689">Ribosomal protein</keyword>
<proteinExistence type="inferred from homology"/>
<keyword evidence="3 6" id="KW-0694">RNA-binding</keyword>
<dbReference type="Pfam" id="PF25476">
    <property type="entry name" value="Ribosomal_L19e_C"/>
    <property type="match status" value="1"/>
</dbReference>
<dbReference type="GO" id="GO:0006412">
    <property type="term" value="P:translation"/>
    <property type="evidence" value="ECO:0007669"/>
    <property type="project" value="UniProtKB-UniRule"/>
</dbReference>
<dbReference type="SMART" id="SM01416">
    <property type="entry name" value="Ribosomal_L19e"/>
    <property type="match status" value="1"/>
</dbReference>
<dbReference type="EMBL" id="CP003378">
    <property type="protein sequence ID" value="AFZ70896.1"/>
    <property type="molecule type" value="Genomic_DNA"/>
</dbReference>
<dbReference type="GO" id="GO:0022625">
    <property type="term" value="C:cytosolic large ribosomal subunit"/>
    <property type="evidence" value="ECO:0007669"/>
    <property type="project" value="InterPro"/>
</dbReference>
<evidence type="ECO:0000256" key="3">
    <source>
        <dbReference type="ARBA" id="ARBA00022884"/>
    </source>
</evidence>
<gene>
    <name evidence="6" type="primary">rpl19e</name>
    <name evidence="9" type="ordered locus">Calag_1175</name>
</gene>
<dbReference type="Gene3D" id="1.10.1650.10">
    <property type="match status" value="1"/>
</dbReference>
<dbReference type="FunFam" id="1.10.1650.10:FF:000001">
    <property type="entry name" value="Ribosomal protein L19"/>
    <property type="match status" value="1"/>
</dbReference>
<dbReference type="InterPro" id="IPR033936">
    <property type="entry name" value="Ribosomal_eL19_arc"/>
</dbReference>
<dbReference type="CDD" id="cd01418">
    <property type="entry name" value="Ribosomal_L19e_A"/>
    <property type="match status" value="1"/>
</dbReference>
<comment type="function">
    <text evidence="6">Binds to the 23S rRNA.</text>
</comment>
<dbReference type="Proteomes" id="UP000010469">
    <property type="component" value="Chromosome"/>
</dbReference>
<evidence type="ECO:0000256" key="7">
    <source>
        <dbReference type="RuleBase" id="RU000574"/>
    </source>
</evidence>
<dbReference type="RefSeq" id="WP_015232793.1">
    <property type="nucleotide sequence ID" value="NC_019791.1"/>
</dbReference>
<evidence type="ECO:0000256" key="6">
    <source>
        <dbReference type="HAMAP-Rule" id="MF_01475"/>
    </source>
</evidence>
<evidence type="ECO:0000256" key="5">
    <source>
        <dbReference type="ARBA" id="ARBA00023274"/>
    </source>
</evidence>
<dbReference type="InterPro" id="IPR015972">
    <property type="entry name" value="Ribosomal_eL19_dom1"/>
</dbReference>
<dbReference type="HOGENOM" id="CLU_083919_1_1_2"/>
<evidence type="ECO:0000313" key="9">
    <source>
        <dbReference type="EMBL" id="AFZ70896.1"/>
    </source>
</evidence>
<evidence type="ECO:0000256" key="2">
    <source>
        <dbReference type="ARBA" id="ARBA00022730"/>
    </source>
</evidence>
<dbReference type="InParanoid" id="L0AAI9"/>
<dbReference type="PROSITE" id="PS00526">
    <property type="entry name" value="RIBOSOMAL_L19E"/>
    <property type="match status" value="1"/>
</dbReference>
<sequence>MDYRLQKRLAAEILGVGESRIWISPDPDNEEEISQAITKDDIRGLIERGLIKKIPKKGNSHRWLIRHIKRVKGHRRGYGKREGTKKTRVDEEEVWVNKIRKMRTYLKYLRDKDMIDSQTYRRLYRLSKGNAFKSLSDLKRYIDENKLMKGVKS</sequence>
<reference evidence="10" key="1">
    <citation type="submission" date="2012-03" db="EMBL/GenBank/DDBJ databases">
        <title>Complete genome of Caldisphaera lagunensis DSM 15908.</title>
        <authorList>
            <person name="Lucas S."/>
            <person name="Copeland A."/>
            <person name="Lapidus A."/>
            <person name="Glavina del Rio T."/>
            <person name="Dalin E."/>
            <person name="Tice H."/>
            <person name="Bruce D."/>
            <person name="Goodwin L."/>
            <person name="Pitluck S."/>
            <person name="Peters L."/>
            <person name="Mikhailova N."/>
            <person name="Teshima H."/>
            <person name="Kyrpides N."/>
            <person name="Mavromatis K."/>
            <person name="Ivanova N."/>
            <person name="Brettin T."/>
            <person name="Detter J.C."/>
            <person name="Han C."/>
            <person name="Larimer F."/>
            <person name="Land M."/>
            <person name="Hauser L."/>
            <person name="Markowitz V."/>
            <person name="Cheng J.-F."/>
            <person name="Hugenholtz P."/>
            <person name="Woyke T."/>
            <person name="Wu D."/>
            <person name="Spring S."/>
            <person name="Schroeder M."/>
            <person name="Brambilla E."/>
            <person name="Klenk H.-P."/>
            <person name="Eisen J.A."/>
        </authorList>
    </citation>
    <scope>NUCLEOTIDE SEQUENCE [LARGE SCALE GENOMIC DNA]</scope>
    <source>
        <strain evidence="10">DSM 15908 / JCM 11604 / IC-154</strain>
    </source>
</reference>
<dbReference type="GO" id="GO:0003735">
    <property type="term" value="F:structural constituent of ribosome"/>
    <property type="evidence" value="ECO:0007669"/>
    <property type="project" value="InterPro"/>
</dbReference>
<dbReference type="Gene3D" id="1.10.1200.240">
    <property type="match status" value="1"/>
</dbReference>
<keyword evidence="5 6" id="KW-0687">Ribonucleoprotein</keyword>
<dbReference type="AlphaFoldDB" id="L0AAI9"/>
<dbReference type="NCBIfam" id="NF006343">
    <property type="entry name" value="PRK08570.1"/>
    <property type="match status" value="1"/>
</dbReference>
<dbReference type="InterPro" id="IPR057260">
    <property type="entry name" value="Ribosomal_L19e_C"/>
</dbReference>
<dbReference type="GO" id="GO:0070180">
    <property type="term" value="F:large ribosomal subunit rRNA binding"/>
    <property type="evidence" value="ECO:0007669"/>
    <property type="project" value="UniProtKB-UniRule"/>
</dbReference>
<dbReference type="KEGG" id="clg:Calag_1175"/>
<dbReference type="GeneID" id="14212435"/>
<dbReference type="FunCoup" id="L0AAI9">
    <property type="interactions" value="213"/>
</dbReference>